<dbReference type="InterPro" id="IPR011042">
    <property type="entry name" value="6-blade_b-propeller_TolB-like"/>
</dbReference>
<evidence type="ECO:0000313" key="5">
    <source>
        <dbReference type="EMBL" id="PZW42317.1"/>
    </source>
</evidence>
<keyword evidence="1" id="KW-0378">Hydrolase</keyword>
<dbReference type="PRINTS" id="PR01790">
    <property type="entry name" value="SMP30FAMILY"/>
</dbReference>
<dbReference type="PANTHER" id="PTHR47572">
    <property type="entry name" value="LIPOPROTEIN-RELATED"/>
    <property type="match status" value="1"/>
</dbReference>
<feature type="domain" description="SMP-30/Gluconolactonase/LRE-like region" evidence="4">
    <location>
        <begin position="44"/>
        <end position="301"/>
    </location>
</feature>
<dbReference type="Pfam" id="PF08450">
    <property type="entry name" value="SGL"/>
    <property type="match status" value="1"/>
</dbReference>
<dbReference type="PANTHER" id="PTHR47572:SF4">
    <property type="entry name" value="LACTONASE DRP35"/>
    <property type="match status" value="1"/>
</dbReference>
<comment type="caution">
    <text evidence="5">The sequence shown here is derived from an EMBL/GenBank/DDBJ whole genome shotgun (WGS) entry which is preliminary data.</text>
</comment>
<dbReference type="RefSeq" id="WP_111399267.1">
    <property type="nucleotide sequence ID" value="NZ_QKYU01000018.1"/>
</dbReference>
<evidence type="ECO:0000256" key="2">
    <source>
        <dbReference type="PIRSR" id="PIRSR605511-1"/>
    </source>
</evidence>
<reference evidence="5 6" key="1">
    <citation type="submission" date="2018-06" db="EMBL/GenBank/DDBJ databases">
        <title>Genomic Encyclopedia of Archaeal and Bacterial Type Strains, Phase II (KMG-II): from individual species to whole genera.</title>
        <authorList>
            <person name="Goeker M."/>
        </authorList>
    </citation>
    <scope>NUCLEOTIDE SEQUENCE [LARGE SCALE GENOMIC DNA]</scope>
    <source>
        <strain evidence="5 6">DSM 24525</strain>
    </source>
</reference>
<name>A0A2W7IS98_9PROT</name>
<gene>
    <name evidence="5" type="ORF">C8P66_118103</name>
</gene>
<keyword evidence="6" id="KW-1185">Reference proteome</keyword>
<dbReference type="InterPro" id="IPR005511">
    <property type="entry name" value="SMP-30"/>
</dbReference>
<feature type="binding site" evidence="3">
    <location>
        <position position="46"/>
    </location>
    <ligand>
        <name>a divalent metal cation</name>
        <dbReference type="ChEBI" id="CHEBI:60240"/>
    </ligand>
</feature>
<dbReference type="EMBL" id="QKYU01000018">
    <property type="protein sequence ID" value="PZW42317.1"/>
    <property type="molecule type" value="Genomic_DNA"/>
</dbReference>
<accession>A0A2W7IS98</accession>
<evidence type="ECO:0000256" key="1">
    <source>
        <dbReference type="ARBA" id="ARBA00022801"/>
    </source>
</evidence>
<evidence type="ECO:0000313" key="6">
    <source>
        <dbReference type="Proteomes" id="UP000249688"/>
    </source>
</evidence>
<feature type="binding site" evidence="3">
    <location>
        <position position="241"/>
    </location>
    <ligand>
        <name>a divalent metal cation</name>
        <dbReference type="ChEBI" id="CHEBI:60240"/>
    </ligand>
</feature>
<dbReference type="AlphaFoldDB" id="A0A2W7IS98"/>
<proteinExistence type="predicted"/>
<dbReference type="InterPro" id="IPR051262">
    <property type="entry name" value="SMP-30/CGR1_Lactonase"/>
</dbReference>
<dbReference type="GO" id="GO:0016787">
    <property type="term" value="F:hydrolase activity"/>
    <property type="evidence" value="ECO:0007669"/>
    <property type="project" value="UniProtKB-KW"/>
</dbReference>
<dbReference type="SUPFAM" id="SSF63829">
    <property type="entry name" value="Calcium-dependent phosphotriesterase"/>
    <property type="match status" value="1"/>
</dbReference>
<feature type="binding site" evidence="3">
    <location>
        <position position="190"/>
    </location>
    <ligand>
        <name>a divalent metal cation</name>
        <dbReference type="ChEBI" id="CHEBI:60240"/>
    </ligand>
</feature>
<protein>
    <submittedName>
        <fullName evidence="5">Gluconolactonase</fullName>
    </submittedName>
</protein>
<evidence type="ECO:0000259" key="4">
    <source>
        <dbReference type="Pfam" id="PF08450"/>
    </source>
</evidence>
<sequence length="315" mass="34573">MPDAPPFTPSARYPEEAFEMLDPSFARFRVMNSVIERLWTGGAWSEGPVWFGAHRTLLWSDIPNQRILRWEEDGGTVSVFRSPSNFANGNTTDRSGRLVTCEHGGRRVTRTEHDGRITVMADRFEGKRLNSPNDLVVKSDGSIWFTDPPFGIMSNYEGSMTEPELPHGVYRVDGRTRAIKLVAEGIPGPNGLAFSPDESILYIVASRAEPRQILACDVLDDGARLGTPRVLIQCAAGESPDGFRLDTEGNLWCGWGMGAGQDGVRVFNAAGAPLGHIHLPERCANLEFGGRHRNRLFMAASRSLYAVTVNATAAV</sequence>
<keyword evidence="3" id="KW-0479">Metal-binding</keyword>
<dbReference type="Gene3D" id="2.120.10.30">
    <property type="entry name" value="TolB, C-terminal domain"/>
    <property type="match status" value="1"/>
</dbReference>
<comment type="cofactor">
    <cofactor evidence="3">
        <name>Zn(2+)</name>
        <dbReference type="ChEBI" id="CHEBI:29105"/>
    </cofactor>
    <text evidence="3">Binds 1 divalent metal cation per subunit.</text>
</comment>
<evidence type="ECO:0000256" key="3">
    <source>
        <dbReference type="PIRSR" id="PIRSR605511-2"/>
    </source>
</evidence>
<organism evidence="5 6">
    <name type="scientific">Humitalea rosea</name>
    <dbReference type="NCBI Taxonomy" id="990373"/>
    <lineage>
        <taxon>Bacteria</taxon>
        <taxon>Pseudomonadati</taxon>
        <taxon>Pseudomonadota</taxon>
        <taxon>Alphaproteobacteria</taxon>
        <taxon>Acetobacterales</taxon>
        <taxon>Roseomonadaceae</taxon>
        <taxon>Humitalea</taxon>
    </lineage>
</organism>
<dbReference type="Proteomes" id="UP000249688">
    <property type="component" value="Unassembled WGS sequence"/>
</dbReference>
<dbReference type="OrthoDB" id="241638at2"/>
<dbReference type="InterPro" id="IPR013658">
    <property type="entry name" value="SGL"/>
</dbReference>
<feature type="binding site" evidence="3">
    <location>
        <position position="133"/>
    </location>
    <ligand>
        <name>substrate</name>
    </ligand>
</feature>
<keyword evidence="3" id="KW-0862">Zinc</keyword>
<feature type="active site" description="Proton donor/acceptor" evidence="2">
    <location>
        <position position="241"/>
    </location>
</feature>
<dbReference type="GO" id="GO:0046872">
    <property type="term" value="F:metal ion binding"/>
    <property type="evidence" value="ECO:0007669"/>
    <property type="project" value="UniProtKB-KW"/>
</dbReference>